<dbReference type="EMBL" id="MWZD01000014">
    <property type="protein sequence ID" value="PRI11728.1"/>
    <property type="molecule type" value="Genomic_DNA"/>
</dbReference>
<dbReference type="SUPFAM" id="SSF143011">
    <property type="entry name" value="RelE-like"/>
    <property type="match status" value="1"/>
</dbReference>
<accession>A0A2S9QQ72</accession>
<evidence type="ECO:0000313" key="1">
    <source>
        <dbReference type="EMBL" id="PRI11728.1"/>
    </source>
</evidence>
<proteinExistence type="predicted"/>
<dbReference type="RefSeq" id="WP_105804668.1">
    <property type="nucleotide sequence ID" value="NZ_MWZD01000014.1"/>
</dbReference>
<comment type="caution">
    <text evidence="1">The sequence shown here is derived from an EMBL/GenBank/DDBJ whole genome shotgun (WGS) entry which is preliminary data.</text>
</comment>
<keyword evidence="2" id="KW-1185">Reference proteome</keyword>
<name>A0A2S9QQ72_9MICO</name>
<dbReference type="PANTHER" id="PTHR40266:SF2">
    <property type="entry name" value="TOXIN HIGB-1"/>
    <property type="match status" value="1"/>
</dbReference>
<dbReference type="Pfam" id="PF05015">
    <property type="entry name" value="HigB-like_toxin"/>
    <property type="match status" value="1"/>
</dbReference>
<dbReference type="AlphaFoldDB" id="A0A2S9QQ72"/>
<dbReference type="InterPro" id="IPR007711">
    <property type="entry name" value="HigB-1"/>
</dbReference>
<dbReference type="InterPro" id="IPR035093">
    <property type="entry name" value="RelE/ParE_toxin_dom_sf"/>
</dbReference>
<sequence>MIQSFADAATRRVWKREHDRRFSPELQRAAQKKLRLLNAAGAIGDLRIPPGNRLEKLSGDRAGQYSIRINEQYRICFLWTANGPEKVQIVDYH</sequence>
<protein>
    <submittedName>
        <fullName evidence="1">Plasmid maintenance system killer protein</fullName>
    </submittedName>
</protein>
<dbReference type="PANTHER" id="PTHR40266">
    <property type="entry name" value="TOXIN HIGB-1"/>
    <property type="match status" value="1"/>
</dbReference>
<organism evidence="1 2">
    <name type="scientific">Leucobacter massiliensis</name>
    <dbReference type="NCBI Taxonomy" id="1686285"/>
    <lineage>
        <taxon>Bacteria</taxon>
        <taxon>Bacillati</taxon>
        <taxon>Actinomycetota</taxon>
        <taxon>Actinomycetes</taxon>
        <taxon>Micrococcales</taxon>
        <taxon>Microbacteriaceae</taxon>
        <taxon>Leucobacter</taxon>
    </lineage>
</organism>
<reference evidence="1 2" key="1">
    <citation type="journal article" date="2017" name="New Microbes New Infect">
        <title>Genome sequence of 'Leucobacter massiliensis' sp. nov. isolated from human pharynx after travel to the 2014 Hajj.</title>
        <authorList>
            <person name="Leangapichart T."/>
            <person name="Gautret P."/>
            <person name="Nguyen T.T."/>
            <person name="Armstrong N."/>
            <person name="Rolain J.M."/>
        </authorList>
    </citation>
    <scope>NUCLEOTIDE SEQUENCE [LARGE SCALE GENOMIC DNA]</scope>
    <source>
        <strain evidence="1 2">122RC15</strain>
    </source>
</reference>
<gene>
    <name evidence="1" type="ORF">B4915_04605</name>
</gene>
<dbReference type="Proteomes" id="UP000238650">
    <property type="component" value="Unassembled WGS sequence"/>
</dbReference>
<dbReference type="OrthoDB" id="9801102at2"/>
<evidence type="ECO:0000313" key="2">
    <source>
        <dbReference type="Proteomes" id="UP000238650"/>
    </source>
</evidence>
<dbReference type="Gene3D" id="3.30.2310.20">
    <property type="entry name" value="RelE-like"/>
    <property type="match status" value="1"/>
</dbReference>